<dbReference type="Proteomes" id="UP000234206">
    <property type="component" value="Unassembled WGS sequence"/>
</dbReference>
<dbReference type="Gene3D" id="1.20.120.330">
    <property type="entry name" value="Nucleotidyltransferases domain 2"/>
    <property type="match status" value="1"/>
</dbReference>
<reference evidence="2 3" key="1">
    <citation type="submission" date="2017-12" db="EMBL/GenBank/DDBJ databases">
        <title>Phylogenetic diversity of female urinary microbiome.</title>
        <authorList>
            <person name="Thomas-White K."/>
            <person name="Wolfe A.J."/>
        </authorList>
    </citation>
    <scope>NUCLEOTIDE SEQUENCE [LARGE SCALE GENOMIC DNA]</scope>
    <source>
        <strain evidence="2 3">UMB1298</strain>
    </source>
</reference>
<accession>A0A2I1PDG9</accession>
<organism evidence="2 3">
    <name type="scientific">Kytococcus schroeteri</name>
    <dbReference type="NCBI Taxonomy" id="138300"/>
    <lineage>
        <taxon>Bacteria</taxon>
        <taxon>Bacillati</taxon>
        <taxon>Actinomycetota</taxon>
        <taxon>Actinomycetes</taxon>
        <taxon>Micrococcales</taxon>
        <taxon>Kytococcaceae</taxon>
        <taxon>Kytococcus</taxon>
    </lineage>
</organism>
<evidence type="ECO:0000313" key="2">
    <source>
        <dbReference type="EMBL" id="PKZ42666.1"/>
    </source>
</evidence>
<dbReference type="EMBL" id="PKIZ01000002">
    <property type="protein sequence ID" value="PKZ42666.1"/>
    <property type="molecule type" value="Genomic_DNA"/>
</dbReference>
<dbReference type="AlphaFoldDB" id="A0A2I1PDG9"/>
<keyword evidence="3" id="KW-1185">Reference proteome</keyword>
<dbReference type="RefSeq" id="WP_101849096.1">
    <property type="nucleotide sequence ID" value="NZ_JBHLVH010000016.1"/>
</dbReference>
<dbReference type="OrthoDB" id="3728235at2"/>
<sequence length="148" mass="16116">MPDLPELPTELRRMLRTGRLDRVEPNPVHAATLMTMAEQHLATARALSCTEDVAMAFTAAYDGARKALTAVLAVHGLRVRPVGGAHRNTGVAASELVEDPALGEFDWMRQVRNATEYPDADRPTASRQDLEEALEAAADIVSACRRVL</sequence>
<feature type="domain" description="HEPN" evidence="1">
    <location>
        <begin position="32"/>
        <end position="146"/>
    </location>
</feature>
<dbReference type="InterPro" id="IPR007842">
    <property type="entry name" value="HEPN_dom"/>
</dbReference>
<gene>
    <name evidence="2" type="ORF">CYJ76_02055</name>
</gene>
<comment type="caution">
    <text evidence="2">The sequence shown here is derived from an EMBL/GenBank/DDBJ whole genome shotgun (WGS) entry which is preliminary data.</text>
</comment>
<evidence type="ECO:0000259" key="1">
    <source>
        <dbReference type="Pfam" id="PF05168"/>
    </source>
</evidence>
<evidence type="ECO:0000313" key="3">
    <source>
        <dbReference type="Proteomes" id="UP000234206"/>
    </source>
</evidence>
<dbReference type="Pfam" id="PF05168">
    <property type="entry name" value="HEPN"/>
    <property type="match status" value="1"/>
</dbReference>
<proteinExistence type="predicted"/>
<name>A0A2I1PDG9_9MICO</name>
<protein>
    <recommendedName>
        <fullName evidence="1">HEPN domain-containing protein</fullName>
    </recommendedName>
</protein>